<proteinExistence type="predicted"/>
<feature type="compositionally biased region" description="Polar residues" evidence="1">
    <location>
        <begin position="1"/>
        <end position="15"/>
    </location>
</feature>
<protein>
    <submittedName>
        <fullName evidence="2">Uncharacterized protein</fullName>
    </submittedName>
</protein>
<comment type="caution">
    <text evidence="2">The sequence shown here is derived from an EMBL/GenBank/DDBJ whole genome shotgun (WGS) entry which is preliminary data.</text>
</comment>
<evidence type="ECO:0000256" key="1">
    <source>
        <dbReference type="SAM" id="MobiDB-lite"/>
    </source>
</evidence>
<evidence type="ECO:0000313" key="3">
    <source>
        <dbReference type="Proteomes" id="UP000826195"/>
    </source>
</evidence>
<feature type="region of interest" description="Disordered" evidence="1">
    <location>
        <begin position="36"/>
        <end position="81"/>
    </location>
</feature>
<dbReference type="EMBL" id="JAHXZJ010002982">
    <property type="protein sequence ID" value="KAH0534869.1"/>
    <property type="molecule type" value="Genomic_DNA"/>
</dbReference>
<accession>A0AAV7HCI0</accession>
<feature type="region of interest" description="Disordered" evidence="1">
    <location>
        <begin position="1"/>
        <end position="23"/>
    </location>
</feature>
<organism evidence="2 3">
    <name type="scientific">Cotesia glomerata</name>
    <name type="common">Lepidopteran parasitic wasp</name>
    <name type="synonym">Apanteles glomeratus</name>
    <dbReference type="NCBI Taxonomy" id="32391"/>
    <lineage>
        <taxon>Eukaryota</taxon>
        <taxon>Metazoa</taxon>
        <taxon>Ecdysozoa</taxon>
        <taxon>Arthropoda</taxon>
        <taxon>Hexapoda</taxon>
        <taxon>Insecta</taxon>
        <taxon>Pterygota</taxon>
        <taxon>Neoptera</taxon>
        <taxon>Endopterygota</taxon>
        <taxon>Hymenoptera</taxon>
        <taxon>Apocrita</taxon>
        <taxon>Ichneumonoidea</taxon>
        <taxon>Braconidae</taxon>
        <taxon>Microgastrinae</taxon>
        <taxon>Cotesia</taxon>
    </lineage>
</organism>
<keyword evidence="3" id="KW-1185">Reference proteome</keyword>
<gene>
    <name evidence="2" type="ORF">KQX54_009441</name>
</gene>
<sequence length="95" mass="10370">MLPGISISTGKQNTAPAEKFAKHKSDEHSALICDLLGSSNKNSHEEMKQEDDDVKPSSVGDKVVTFKEKNGSVEEGLNNDDKNQKEECLVQAILL</sequence>
<dbReference type="AlphaFoldDB" id="A0AAV7HCI0"/>
<name>A0AAV7HCI0_COTGL</name>
<evidence type="ECO:0000313" key="2">
    <source>
        <dbReference type="EMBL" id="KAH0534869.1"/>
    </source>
</evidence>
<reference evidence="2 3" key="1">
    <citation type="journal article" date="2021" name="J. Hered.">
        <title>A chromosome-level genome assembly of the parasitoid wasp, Cotesia glomerata (Hymenoptera: Braconidae).</title>
        <authorList>
            <person name="Pinto B.J."/>
            <person name="Weis J.J."/>
            <person name="Gamble T."/>
            <person name="Ode P.J."/>
            <person name="Paul R."/>
            <person name="Zaspel J.M."/>
        </authorList>
    </citation>
    <scope>NUCLEOTIDE SEQUENCE [LARGE SCALE GENOMIC DNA]</scope>
    <source>
        <strain evidence="2">CgM1</strain>
    </source>
</reference>
<dbReference type="Proteomes" id="UP000826195">
    <property type="component" value="Unassembled WGS sequence"/>
</dbReference>